<proteinExistence type="predicted"/>
<reference evidence="2" key="1">
    <citation type="submission" date="2016-06" db="EMBL/GenBank/DDBJ databases">
        <title>Parallel loss of symbiosis genes in relatives of nitrogen-fixing non-legume Parasponia.</title>
        <authorList>
            <person name="Van Velzen R."/>
            <person name="Holmer R."/>
            <person name="Bu F."/>
            <person name="Rutten L."/>
            <person name="Van Zeijl A."/>
            <person name="Liu W."/>
            <person name="Santuari L."/>
            <person name="Cao Q."/>
            <person name="Sharma T."/>
            <person name="Shen D."/>
            <person name="Roswanjaya Y."/>
            <person name="Wardhani T."/>
            <person name="Kalhor M.S."/>
            <person name="Jansen J."/>
            <person name="Van den Hoogen J."/>
            <person name="Gungor B."/>
            <person name="Hartog M."/>
            <person name="Hontelez J."/>
            <person name="Verver J."/>
            <person name="Yang W.-C."/>
            <person name="Schijlen E."/>
            <person name="Repin R."/>
            <person name="Schilthuizen M."/>
            <person name="Schranz E."/>
            <person name="Heidstra R."/>
            <person name="Miyata K."/>
            <person name="Fedorova E."/>
            <person name="Kohlen W."/>
            <person name="Bisseling T."/>
            <person name="Smit S."/>
            <person name="Geurts R."/>
        </authorList>
    </citation>
    <scope>NUCLEOTIDE SEQUENCE [LARGE SCALE GENOMIC DNA]</scope>
    <source>
        <strain evidence="2">cv. WU1-14</strain>
    </source>
</reference>
<evidence type="ECO:0000313" key="1">
    <source>
        <dbReference type="EMBL" id="PON45027.1"/>
    </source>
</evidence>
<sequence>ICITNGTTERQHDVEHGTTGICREMDEVVGWTDEERTVLEDEQAKVDEFLVTVGLSVECA</sequence>
<comment type="caution">
    <text evidence="1">The sequence shown here is derived from an EMBL/GenBank/DDBJ whole genome shotgun (WGS) entry which is preliminary data.</text>
</comment>
<accession>A0A2P5B8A6</accession>
<feature type="non-terminal residue" evidence="1">
    <location>
        <position position="1"/>
    </location>
</feature>
<dbReference type="Proteomes" id="UP000237105">
    <property type="component" value="Unassembled WGS sequence"/>
</dbReference>
<protein>
    <submittedName>
        <fullName evidence="1">Uncharacterized protein</fullName>
    </submittedName>
</protein>
<evidence type="ECO:0000313" key="2">
    <source>
        <dbReference type="Proteomes" id="UP000237105"/>
    </source>
</evidence>
<organism evidence="1 2">
    <name type="scientific">Parasponia andersonii</name>
    <name type="common">Sponia andersonii</name>
    <dbReference type="NCBI Taxonomy" id="3476"/>
    <lineage>
        <taxon>Eukaryota</taxon>
        <taxon>Viridiplantae</taxon>
        <taxon>Streptophyta</taxon>
        <taxon>Embryophyta</taxon>
        <taxon>Tracheophyta</taxon>
        <taxon>Spermatophyta</taxon>
        <taxon>Magnoliopsida</taxon>
        <taxon>eudicotyledons</taxon>
        <taxon>Gunneridae</taxon>
        <taxon>Pentapetalae</taxon>
        <taxon>rosids</taxon>
        <taxon>fabids</taxon>
        <taxon>Rosales</taxon>
        <taxon>Cannabaceae</taxon>
        <taxon>Parasponia</taxon>
    </lineage>
</organism>
<gene>
    <name evidence="1" type="ORF">PanWU01x14_261700</name>
</gene>
<keyword evidence="2" id="KW-1185">Reference proteome</keyword>
<name>A0A2P5B8A6_PARAD</name>
<dbReference type="AlphaFoldDB" id="A0A2P5B8A6"/>
<dbReference type="EMBL" id="JXTB01000338">
    <property type="protein sequence ID" value="PON45027.1"/>
    <property type="molecule type" value="Genomic_DNA"/>
</dbReference>